<dbReference type="eggNOG" id="KOG3280">
    <property type="taxonomic scope" value="Eukaryota"/>
</dbReference>
<proteinExistence type="inferred from homology"/>
<dbReference type="Gene3D" id="3.90.1030.10">
    <property type="entry name" value="Ribosomal protein L17"/>
    <property type="match status" value="1"/>
</dbReference>
<dbReference type="FunFam" id="3.90.1030.10:FF:000001">
    <property type="entry name" value="50S ribosomal protein L17"/>
    <property type="match status" value="1"/>
</dbReference>
<dbReference type="OrthoDB" id="275000at2759"/>
<dbReference type="EMBL" id="FN649727">
    <property type="protein sequence ID" value="CBJ25670.1"/>
    <property type="molecule type" value="Genomic_DNA"/>
</dbReference>
<evidence type="ECO:0000256" key="3">
    <source>
        <dbReference type="ARBA" id="ARBA00023274"/>
    </source>
</evidence>
<dbReference type="Pfam" id="PF01196">
    <property type="entry name" value="Ribosomal_L17"/>
    <property type="match status" value="1"/>
</dbReference>
<dbReference type="GO" id="GO:0006412">
    <property type="term" value="P:translation"/>
    <property type="evidence" value="ECO:0007669"/>
    <property type="project" value="InterPro"/>
</dbReference>
<dbReference type="GO" id="GO:0022625">
    <property type="term" value="C:cytosolic large ribosomal subunit"/>
    <property type="evidence" value="ECO:0007669"/>
    <property type="project" value="TreeGrafter"/>
</dbReference>
<evidence type="ECO:0000256" key="7">
    <source>
        <dbReference type="RuleBase" id="RU000660"/>
    </source>
</evidence>
<dbReference type="OMA" id="EHKRINT"/>
<dbReference type="EMBL" id="FN649035">
    <property type="protein sequence ID" value="CBJ25670.1"/>
    <property type="molecule type" value="Genomic_DNA"/>
</dbReference>
<evidence type="ECO:0000256" key="5">
    <source>
        <dbReference type="ARBA" id="ARBA00077677"/>
    </source>
</evidence>
<evidence type="ECO:0000256" key="1">
    <source>
        <dbReference type="ARBA" id="ARBA00008777"/>
    </source>
</evidence>
<evidence type="ECO:0000256" key="6">
    <source>
        <dbReference type="ARBA" id="ARBA00082728"/>
    </source>
</evidence>
<dbReference type="PANTHER" id="PTHR14413">
    <property type="entry name" value="RIBOSOMAL PROTEIN L17"/>
    <property type="match status" value="1"/>
</dbReference>
<dbReference type="NCBIfam" id="TIGR00059">
    <property type="entry name" value="L17"/>
    <property type="match status" value="1"/>
</dbReference>
<gene>
    <name evidence="8" type="ORF">Esi_0008_0078</name>
</gene>
<accession>D7G6X7</accession>
<dbReference type="InterPro" id="IPR036373">
    <property type="entry name" value="Ribosomal_bL17_sf"/>
</dbReference>
<dbReference type="SUPFAM" id="SSF64263">
    <property type="entry name" value="Prokaryotic ribosomal protein L17"/>
    <property type="match status" value="1"/>
</dbReference>
<dbReference type="InParanoid" id="D7G6X7"/>
<organism evidence="8 9">
    <name type="scientific">Ectocarpus siliculosus</name>
    <name type="common">Brown alga</name>
    <name type="synonym">Conferva siliculosa</name>
    <dbReference type="NCBI Taxonomy" id="2880"/>
    <lineage>
        <taxon>Eukaryota</taxon>
        <taxon>Sar</taxon>
        <taxon>Stramenopiles</taxon>
        <taxon>Ochrophyta</taxon>
        <taxon>PX clade</taxon>
        <taxon>Phaeophyceae</taxon>
        <taxon>Ectocarpales</taxon>
        <taxon>Ectocarpaceae</taxon>
        <taxon>Ectocarpus</taxon>
    </lineage>
</organism>
<dbReference type="STRING" id="2880.D7G6X7"/>
<comment type="similarity">
    <text evidence="1 7">Belongs to the bacterial ribosomal protein bL17 family.</text>
</comment>
<keyword evidence="2 7" id="KW-0689">Ribosomal protein</keyword>
<dbReference type="PROSITE" id="PS01167">
    <property type="entry name" value="RIBOSOMAL_L17"/>
    <property type="match status" value="1"/>
</dbReference>
<dbReference type="GO" id="GO:0003735">
    <property type="term" value="F:structural constituent of ribosome"/>
    <property type="evidence" value="ECO:0007669"/>
    <property type="project" value="InterPro"/>
</dbReference>
<dbReference type="HAMAP" id="MF_01368">
    <property type="entry name" value="Ribosomal_bL17"/>
    <property type="match status" value="1"/>
</dbReference>
<reference evidence="8 9" key="1">
    <citation type="journal article" date="2010" name="Nature">
        <title>The Ectocarpus genome and the independent evolution of multicellularity in brown algae.</title>
        <authorList>
            <person name="Cock J.M."/>
            <person name="Sterck L."/>
            <person name="Rouze P."/>
            <person name="Scornet D."/>
            <person name="Allen A.E."/>
            <person name="Amoutzias G."/>
            <person name="Anthouard V."/>
            <person name="Artiguenave F."/>
            <person name="Aury J.M."/>
            <person name="Badger J.H."/>
            <person name="Beszteri B."/>
            <person name="Billiau K."/>
            <person name="Bonnet E."/>
            <person name="Bothwell J.H."/>
            <person name="Bowler C."/>
            <person name="Boyen C."/>
            <person name="Brownlee C."/>
            <person name="Carrano C.J."/>
            <person name="Charrier B."/>
            <person name="Cho G.Y."/>
            <person name="Coelho S.M."/>
            <person name="Collen J."/>
            <person name="Corre E."/>
            <person name="Da Silva C."/>
            <person name="Delage L."/>
            <person name="Delaroque N."/>
            <person name="Dittami S.M."/>
            <person name="Doulbeau S."/>
            <person name="Elias M."/>
            <person name="Farnham G."/>
            <person name="Gachon C.M."/>
            <person name="Gschloessl B."/>
            <person name="Heesch S."/>
            <person name="Jabbari K."/>
            <person name="Jubin C."/>
            <person name="Kawai H."/>
            <person name="Kimura K."/>
            <person name="Kloareg B."/>
            <person name="Kupper F.C."/>
            <person name="Lang D."/>
            <person name="Le Bail A."/>
            <person name="Leblanc C."/>
            <person name="Lerouge P."/>
            <person name="Lohr M."/>
            <person name="Lopez P.J."/>
            <person name="Martens C."/>
            <person name="Maumus F."/>
            <person name="Michel G."/>
            <person name="Miranda-Saavedra D."/>
            <person name="Morales J."/>
            <person name="Moreau H."/>
            <person name="Motomura T."/>
            <person name="Nagasato C."/>
            <person name="Napoli C.A."/>
            <person name="Nelson D.R."/>
            <person name="Nyvall-Collen P."/>
            <person name="Peters A.F."/>
            <person name="Pommier C."/>
            <person name="Potin P."/>
            <person name="Poulain J."/>
            <person name="Quesneville H."/>
            <person name="Read B."/>
            <person name="Rensing S.A."/>
            <person name="Ritter A."/>
            <person name="Rousvoal S."/>
            <person name="Samanta M."/>
            <person name="Samson G."/>
            <person name="Schroeder D.C."/>
            <person name="Segurens B."/>
            <person name="Strittmatter M."/>
            <person name="Tonon T."/>
            <person name="Tregear J.W."/>
            <person name="Valentin K."/>
            <person name="von Dassow P."/>
            <person name="Yamagishi T."/>
            <person name="Van de Peer Y."/>
            <person name="Wincker P."/>
        </authorList>
    </citation>
    <scope>NUCLEOTIDE SEQUENCE [LARGE SCALE GENOMIC DNA]</scope>
    <source>
        <strain evidence="9">Ec32 / CCAP1310/4</strain>
    </source>
</reference>
<evidence type="ECO:0000256" key="2">
    <source>
        <dbReference type="ARBA" id="ARBA00022980"/>
    </source>
</evidence>
<name>D7G6X7_ECTSI</name>
<dbReference type="InterPro" id="IPR000456">
    <property type="entry name" value="Ribosomal_bL17"/>
</dbReference>
<dbReference type="AlphaFoldDB" id="D7G6X7"/>
<keyword evidence="3 7" id="KW-0687">Ribonucleoprotein</keyword>
<evidence type="ECO:0000313" key="8">
    <source>
        <dbReference type="EMBL" id="CBJ25670.1"/>
    </source>
</evidence>
<evidence type="ECO:0000256" key="4">
    <source>
        <dbReference type="ARBA" id="ARBA00072708"/>
    </source>
</evidence>
<dbReference type="Proteomes" id="UP000002630">
    <property type="component" value="Linkage Group LG02"/>
</dbReference>
<keyword evidence="9" id="KW-1185">Reference proteome</keyword>
<protein>
    <recommendedName>
        <fullName evidence="4">Large ribosomal subunit protein bL17c</fullName>
    </recommendedName>
    <alternativeName>
        <fullName evidence="5">50S ribosomal protein L17, chloroplastic</fullName>
    </alternativeName>
    <alternativeName>
        <fullName evidence="6">CL17</fullName>
    </alternativeName>
</protein>
<dbReference type="InterPro" id="IPR047859">
    <property type="entry name" value="Ribosomal_bL17_CS"/>
</dbReference>
<sequence>MRKRVNMHRLGRDMSHRLAMLRNMVTSFIYHERIRTTVPRAKELRKVADNMVTLAKKGTPHHQRQAQGVVRENAAVVKLFEVLGPRYKDRPGGYTRVMKLQKPRKGDQADMAIIEFVDREGELRPARQVGQTRGLVDLVEDDFLTKDQKESSLP</sequence>
<dbReference type="PANTHER" id="PTHR14413:SF16">
    <property type="entry name" value="LARGE RIBOSOMAL SUBUNIT PROTEIN BL17M"/>
    <property type="match status" value="1"/>
</dbReference>
<evidence type="ECO:0000313" key="9">
    <source>
        <dbReference type="Proteomes" id="UP000002630"/>
    </source>
</evidence>